<feature type="transmembrane region" description="Helical" evidence="1">
    <location>
        <begin position="138"/>
        <end position="160"/>
    </location>
</feature>
<evidence type="ECO:0000256" key="1">
    <source>
        <dbReference type="SAM" id="Phobius"/>
    </source>
</evidence>
<gene>
    <name evidence="2" type="ORF">DRJ33_02705</name>
</gene>
<organism evidence="2 3">
    <name type="scientific">Thermoproteota archaeon</name>
    <dbReference type="NCBI Taxonomy" id="2056631"/>
    <lineage>
        <taxon>Archaea</taxon>
        <taxon>Thermoproteota</taxon>
    </lineage>
</organism>
<feature type="transmembrane region" description="Helical" evidence="1">
    <location>
        <begin position="69"/>
        <end position="85"/>
    </location>
</feature>
<evidence type="ECO:0000313" key="3">
    <source>
        <dbReference type="Proteomes" id="UP000272051"/>
    </source>
</evidence>
<evidence type="ECO:0000313" key="2">
    <source>
        <dbReference type="EMBL" id="RLE52809.1"/>
    </source>
</evidence>
<name>A0A497F0G5_9CREN</name>
<reference evidence="2 3" key="1">
    <citation type="submission" date="2018-06" db="EMBL/GenBank/DDBJ databases">
        <title>Extensive metabolic versatility and redundancy in microbially diverse, dynamic hydrothermal sediments.</title>
        <authorList>
            <person name="Dombrowski N."/>
            <person name="Teske A."/>
            <person name="Baker B.J."/>
        </authorList>
    </citation>
    <scope>NUCLEOTIDE SEQUENCE [LARGE SCALE GENOMIC DNA]</scope>
    <source>
        <strain evidence="2">B34_G17</strain>
    </source>
</reference>
<feature type="transmembrane region" description="Helical" evidence="1">
    <location>
        <begin position="113"/>
        <end position="132"/>
    </location>
</feature>
<dbReference type="AlphaFoldDB" id="A0A497F0G5"/>
<dbReference type="EMBL" id="QMQX01000034">
    <property type="protein sequence ID" value="RLE52809.1"/>
    <property type="molecule type" value="Genomic_DNA"/>
</dbReference>
<keyword evidence="1" id="KW-1133">Transmembrane helix</keyword>
<dbReference type="Proteomes" id="UP000272051">
    <property type="component" value="Unassembled WGS sequence"/>
</dbReference>
<protein>
    <submittedName>
        <fullName evidence="2">Uncharacterized protein</fullName>
    </submittedName>
</protein>
<keyword evidence="1" id="KW-0812">Transmembrane</keyword>
<proteinExistence type="predicted"/>
<comment type="caution">
    <text evidence="2">The sequence shown here is derived from an EMBL/GenBank/DDBJ whole genome shotgun (WGS) entry which is preliminary data.</text>
</comment>
<feature type="non-terminal residue" evidence="2">
    <location>
        <position position="1"/>
    </location>
</feature>
<accession>A0A497F0G5</accession>
<sequence>DSLMEAGLIERKKGEDRAYVYYATQLAKEVMRFIQQKQIEAPDVKAAAKEPTREVVVELPIKKLPPERRYIFLFVVGLSSIFLIANSFTSLPMWLLGIILGIALSIEEEAKKALSFLILSSVIISLGSVAILKGGLTTLLLTTALSFISITAIGMIFWLIGRLLRQLL</sequence>
<keyword evidence="1" id="KW-0472">Membrane</keyword>